<gene>
    <name evidence="7" type="ORF">GCM10009107_36050</name>
</gene>
<accession>A0ABN1K7C1</accession>
<evidence type="ECO:0000313" key="8">
    <source>
        <dbReference type="Proteomes" id="UP001500279"/>
    </source>
</evidence>
<evidence type="ECO:0000256" key="2">
    <source>
        <dbReference type="ARBA" id="ARBA00022801"/>
    </source>
</evidence>
<reference evidence="7 8" key="1">
    <citation type="journal article" date="2019" name="Int. J. Syst. Evol. Microbiol.">
        <title>The Global Catalogue of Microorganisms (GCM) 10K type strain sequencing project: providing services to taxonomists for standard genome sequencing and annotation.</title>
        <authorList>
            <consortium name="The Broad Institute Genomics Platform"/>
            <consortium name="The Broad Institute Genome Sequencing Center for Infectious Disease"/>
            <person name="Wu L."/>
            <person name="Ma J."/>
        </authorList>
    </citation>
    <scope>NUCLEOTIDE SEQUENCE [LARGE SCALE GENOMIC DNA]</scope>
    <source>
        <strain evidence="7 8">JCM 15503</strain>
    </source>
</reference>
<dbReference type="SUPFAM" id="SSF52743">
    <property type="entry name" value="Subtilisin-like"/>
    <property type="match status" value="1"/>
</dbReference>
<feature type="active site" description="Charge relay system" evidence="4">
    <location>
        <position position="389"/>
    </location>
</feature>
<comment type="caution">
    <text evidence="4">Lacks conserved residue(s) required for the propagation of feature annotation.</text>
</comment>
<feature type="domain" description="Peptidase S53" evidence="6">
    <location>
        <begin position="121"/>
        <end position="469"/>
    </location>
</feature>
<protein>
    <recommendedName>
        <fullName evidence="6">Peptidase S53 domain-containing protein</fullName>
    </recommendedName>
</protein>
<feature type="chain" id="PRO_5045704492" description="Peptidase S53 domain-containing protein" evidence="5">
    <location>
        <begin position="27"/>
        <end position="469"/>
    </location>
</feature>
<keyword evidence="1 4" id="KW-0645">Protease</keyword>
<dbReference type="PANTHER" id="PTHR14218:SF15">
    <property type="entry name" value="TRIPEPTIDYL-PEPTIDASE 1"/>
    <property type="match status" value="1"/>
</dbReference>
<dbReference type="Gene3D" id="3.40.50.200">
    <property type="entry name" value="Peptidase S8/S53 domain"/>
    <property type="match status" value="1"/>
</dbReference>
<keyword evidence="8" id="KW-1185">Reference proteome</keyword>
<name>A0ABN1K7C1_9BURK</name>
<dbReference type="InterPro" id="IPR050819">
    <property type="entry name" value="Tripeptidyl-peptidase_I"/>
</dbReference>
<dbReference type="EMBL" id="BAAAEW010000023">
    <property type="protein sequence ID" value="GAA0756965.1"/>
    <property type="molecule type" value="Genomic_DNA"/>
</dbReference>
<feature type="active site" description="Charge relay system" evidence="4">
    <location>
        <position position="198"/>
    </location>
</feature>
<dbReference type="PROSITE" id="PS51695">
    <property type="entry name" value="SEDOLISIN"/>
    <property type="match status" value="1"/>
</dbReference>
<keyword evidence="5" id="KW-0732">Signal</keyword>
<evidence type="ECO:0000256" key="1">
    <source>
        <dbReference type="ARBA" id="ARBA00022670"/>
    </source>
</evidence>
<feature type="signal peptide" evidence="5">
    <location>
        <begin position="1"/>
        <end position="26"/>
    </location>
</feature>
<evidence type="ECO:0000256" key="4">
    <source>
        <dbReference type="PROSITE-ProRule" id="PRU01032"/>
    </source>
</evidence>
<dbReference type="RefSeq" id="WP_141290249.1">
    <property type="nucleotide sequence ID" value="NZ_BAAAEW010000023.1"/>
</dbReference>
<organism evidence="7 8">
    <name type="scientific">Ideonella azotifigens</name>
    <dbReference type="NCBI Taxonomy" id="513160"/>
    <lineage>
        <taxon>Bacteria</taxon>
        <taxon>Pseudomonadati</taxon>
        <taxon>Pseudomonadota</taxon>
        <taxon>Betaproteobacteria</taxon>
        <taxon>Burkholderiales</taxon>
        <taxon>Sphaerotilaceae</taxon>
        <taxon>Ideonella</taxon>
    </lineage>
</organism>
<dbReference type="InterPro" id="IPR023828">
    <property type="entry name" value="Peptidase_S8_Ser-AS"/>
</dbReference>
<evidence type="ECO:0000256" key="5">
    <source>
        <dbReference type="SAM" id="SignalP"/>
    </source>
</evidence>
<feature type="active site" description="Charge relay system" evidence="4">
    <location>
        <position position="202"/>
    </location>
</feature>
<keyword evidence="3 4" id="KW-0720">Serine protease</keyword>
<evidence type="ECO:0000259" key="6">
    <source>
        <dbReference type="PROSITE" id="PS51695"/>
    </source>
</evidence>
<keyword evidence="2 4" id="KW-0378">Hydrolase</keyword>
<evidence type="ECO:0000313" key="7">
    <source>
        <dbReference type="EMBL" id="GAA0756965.1"/>
    </source>
</evidence>
<dbReference type="PROSITE" id="PS00138">
    <property type="entry name" value="SUBTILASE_SER"/>
    <property type="match status" value="1"/>
</dbReference>
<dbReference type="CDD" id="cd04056">
    <property type="entry name" value="Peptidases_S53"/>
    <property type="match status" value="1"/>
</dbReference>
<dbReference type="Proteomes" id="UP001500279">
    <property type="component" value="Unassembled WGS sequence"/>
</dbReference>
<proteinExistence type="predicted"/>
<dbReference type="InterPro" id="IPR030400">
    <property type="entry name" value="Sedolisin_dom"/>
</dbReference>
<comment type="caution">
    <text evidence="7">The sequence shown here is derived from an EMBL/GenBank/DDBJ whole genome shotgun (WGS) entry which is preliminary data.</text>
</comment>
<dbReference type="InterPro" id="IPR036852">
    <property type="entry name" value="Peptidase_S8/S53_dom_sf"/>
</dbReference>
<evidence type="ECO:0000256" key="3">
    <source>
        <dbReference type="ARBA" id="ARBA00022825"/>
    </source>
</evidence>
<dbReference type="PANTHER" id="PTHR14218">
    <property type="entry name" value="PROTEASE S8 TRIPEPTIDYL PEPTIDASE I CLN2"/>
    <property type="match status" value="1"/>
</dbReference>
<sequence>MRDASTHFKRCLLAAAVATLPGLSMAAATDSAMTPGADALAAPEPDAVGRYVLPPNVFRPDSSVRRAEDRGQRVHTNYVMHNRNGVKVNRLEDLALPAPEANPAPNATFAEYPASLACIAKVGPAYSGCVPTNNSAYNATGGGRAIVIVDAYDYPTAAADLATFSSFFGLPAANFTKVIANGNGACVTPPYNSGWALEAALDVQWAHAMAPKAKIILVEACSNSWADMMYAEQIAIQQANAAGGGEISNSWGGAEWSTESTDWDWVFRSNWVANKPVNFFFSAGDSGLGAQYPSASPWVTSVGGTTINRDPTTQAFLSESCWAGSGGGTSAYETYSTTFGSGTGPWTNYQYPLFGQAARHSPDISFDADPASGAWVYNAGNWYVVGGTSLAAPLVAGITNTSNNRLGMAPKAGGYYTNAQNNLLYAELLTNKDYGVNFYDVTTGNNGAAAAVGWDQCTGVGSPRGRVGK</sequence>